<dbReference type="Proteomes" id="UP000050416">
    <property type="component" value="Unassembled WGS sequence"/>
</dbReference>
<dbReference type="AlphaFoldDB" id="A0A0P7ZHV9"/>
<dbReference type="Pfam" id="PF25876">
    <property type="entry name" value="HH_MFP_RND"/>
    <property type="match status" value="1"/>
</dbReference>
<dbReference type="STRING" id="1305731.GCA_000934705_03020"/>
<dbReference type="Pfam" id="PF25989">
    <property type="entry name" value="YknX_C"/>
    <property type="match status" value="1"/>
</dbReference>
<dbReference type="PANTHER" id="PTHR30469:SF11">
    <property type="entry name" value="BLL4320 PROTEIN"/>
    <property type="match status" value="1"/>
</dbReference>
<feature type="domain" description="CusB-like beta-barrel" evidence="5">
    <location>
        <begin position="200"/>
        <end position="272"/>
    </location>
</feature>
<keyword evidence="2" id="KW-0175">Coiled coil</keyword>
<evidence type="ECO:0000256" key="2">
    <source>
        <dbReference type="ARBA" id="ARBA00023054"/>
    </source>
</evidence>
<dbReference type="NCBIfam" id="TIGR01730">
    <property type="entry name" value="RND_mfp"/>
    <property type="match status" value="1"/>
</dbReference>
<dbReference type="InterPro" id="IPR006143">
    <property type="entry name" value="RND_pump_MFP"/>
</dbReference>
<dbReference type="SUPFAM" id="SSF111369">
    <property type="entry name" value="HlyD-like secretion proteins"/>
    <property type="match status" value="1"/>
</dbReference>
<evidence type="ECO:0000256" key="1">
    <source>
        <dbReference type="ARBA" id="ARBA00009477"/>
    </source>
</evidence>
<dbReference type="Gene3D" id="2.40.50.100">
    <property type="match status" value="1"/>
</dbReference>
<dbReference type="Pfam" id="PF25954">
    <property type="entry name" value="Beta-barrel_RND_2"/>
    <property type="match status" value="1"/>
</dbReference>
<dbReference type="Gene3D" id="1.10.287.470">
    <property type="entry name" value="Helix hairpin bin"/>
    <property type="match status" value="1"/>
</dbReference>
<dbReference type="GO" id="GO:0015562">
    <property type="term" value="F:efflux transmembrane transporter activity"/>
    <property type="evidence" value="ECO:0007669"/>
    <property type="project" value="TreeGrafter"/>
</dbReference>
<gene>
    <name evidence="7" type="ORF">HLUCCX14_08545</name>
</gene>
<dbReference type="InterPro" id="IPR058625">
    <property type="entry name" value="MdtA-like_BSH"/>
</dbReference>
<feature type="domain" description="YknX-like C-terminal permuted SH3-like" evidence="6">
    <location>
        <begin position="278"/>
        <end position="345"/>
    </location>
</feature>
<dbReference type="EMBL" id="LJZQ01000010">
    <property type="protein sequence ID" value="KPQ28926.1"/>
    <property type="molecule type" value="Genomic_DNA"/>
</dbReference>
<dbReference type="Gene3D" id="2.40.420.20">
    <property type="match status" value="1"/>
</dbReference>
<proteinExistence type="inferred from homology"/>
<organism evidence="7 8">
    <name type="scientific">Marinobacter excellens HL-55</name>
    <dbReference type="NCBI Taxonomy" id="1305731"/>
    <lineage>
        <taxon>Bacteria</taxon>
        <taxon>Pseudomonadati</taxon>
        <taxon>Pseudomonadota</taxon>
        <taxon>Gammaproteobacteria</taxon>
        <taxon>Pseudomonadales</taxon>
        <taxon>Marinobacteraceae</taxon>
        <taxon>Marinobacter</taxon>
    </lineage>
</organism>
<sequence length="364" mass="39640">MWKQWVIAVVLIVAVAVGAVVYTGLEQDAENQGGRQAQASGVNVITPERQQVRDDVGAVASLQALNAVELTTEVSGRVIEINLAPGAQVPQGAVLLRLDDRQARADLAVIEAQLSDARRQFERAQRLRANNSVSQSQVDELRTSVDVAMAQRQAAQVRLENHRIEAPFAGVVGLSDVSIGAYLQAGTTITTLDTSDRMELNFAVPERFIGQVRLGQMVRATSPAFPGESFEGELIELGSRINELSRTLTVRALIDNAEGRLRPGQFMSASLTLREREGLVVPEQAVMLRGDQKYVFVADDGVARRVSVQTGSRMPGMVEIVDGLSEEDQVIVTGQDRLSTGDRIRLLESDLAIPENRFITSRES</sequence>
<dbReference type="InterPro" id="IPR058637">
    <property type="entry name" value="YknX-like_C"/>
</dbReference>
<evidence type="ECO:0000259" key="4">
    <source>
        <dbReference type="Pfam" id="PF25917"/>
    </source>
</evidence>
<evidence type="ECO:0000259" key="3">
    <source>
        <dbReference type="Pfam" id="PF25876"/>
    </source>
</evidence>
<reference evidence="7 8" key="1">
    <citation type="submission" date="2015-09" db="EMBL/GenBank/DDBJ databases">
        <title>Identification and resolution of microdiversity through metagenomic sequencing of parallel consortia.</title>
        <authorList>
            <person name="Nelson W.C."/>
            <person name="Romine M.F."/>
            <person name="Lindemann S.R."/>
        </authorList>
    </citation>
    <scope>NUCLEOTIDE SEQUENCE [LARGE SCALE GENOMIC DNA]</scope>
    <source>
        <strain evidence="7">HL-55</strain>
    </source>
</reference>
<dbReference type="OrthoDB" id="9806939at2"/>
<dbReference type="InterPro" id="IPR058792">
    <property type="entry name" value="Beta-barrel_RND_2"/>
</dbReference>
<accession>A0A0P7ZHV9</accession>
<dbReference type="Gene3D" id="2.40.30.170">
    <property type="match status" value="1"/>
</dbReference>
<dbReference type="FunFam" id="2.40.30.170:FF:000010">
    <property type="entry name" value="Efflux RND transporter periplasmic adaptor subunit"/>
    <property type="match status" value="1"/>
</dbReference>
<dbReference type="PANTHER" id="PTHR30469">
    <property type="entry name" value="MULTIDRUG RESISTANCE PROTEIN MDTA"/>
    <property type="match status" value="1"/>
</dbReference>
<protein>
    <submittedName>
        <fullName evidence="7">RND family efflux transporter, MFP subunit</fullName>
    </submittedName>
</protein>
<feature type="domain" description="Multidrug resistance protein MdtA-like barrel-sandwich hybrid" evidence="4">
    <location>
        <begin position="66"/>
        <end position="189"/>
    </location>
</feature>
<name>A0A0P7ZHV9_9GAMM</name>
<evidence type="ECO:0000313" key="8">
    <source>
        <dbReference type="Proteomes" id="UP000050416"/>
    </source>
</evidence>
<dbReference type="InterPro" id="IPR058624">
    <property type="entry name" value="MdtA-like_HH"/>
</dbReference>
<dbReference type="PATRIC" id="fig|1305731.5.peg.45"/>
<evidence type="ECO:0000313" key="7">
    <source>
        <dbReference type="EMBL" id="KPQ28926.1"/>
    </source>
</evidence>
<evidence type="ECO:0000259" key="6">
    <source>
        <dbReference type="Pfam" id="PF25989"/>
    </source>
</evidence>
<comment type="similarity">
    <text evidence="1">Belongs to the membrane fusion protein (MFP) (TC 8.A.1) family.</text>
</comment>
<dbReference type="Pfam" id="PF25917">
    <property type="entry name" value="BSH_RND"/>
    <property type="match status" value="1"/>
</dbReference>
<comment type="caution">
    <text evidence="7">The sequence shown here is derived from an EMBL/GenBank/DDBJ whole genome shotgun (WGS) entry which is preliminary data.</text>
</comment>
<dbReference type="GO" id="GO:1990281">
    <property type="term" value="C:efflux pump complex"/>
    <property type="evidence" value="ECO:0007669"/>
    <property type="project" value="TreeGrafter"/>
</dbReference>
<feature type="domain" description="Multidrug resistance protein MdtA-like alpha-helical hairpin" evidence="3">
    <location>
        <begin position="101"/>
        <end position="164"/>
    </location>
</feature>
<evidence type="ECO:0000259" key="5">
    <source>
        <dbReference type="Pfam" id="PF25954"/>
    </source>
</evidence>